<sequence length="366" mass="42532">MIWLRVHPEQLVPGCIITEQVLGRTRHPIIDENTVINEKHIHVLKHFQIPAVEVSNKLVSGSPFIPQHVNEQPIDTKPQNQRKHTTSFEALYLDAVASYKKMFTKWQGGSPVDIYQIRKIMTPLLEHLKNISLDLFLLHKFSSKRDYFYHHGIAISLLSAHLAKKIGYEKDWMQVGIAAILADCGMARVSENWLVKETKLTVEEYNEIKKHPTLSYRMIEDIPSVTKEMKLAVLQHHERIDGSGYPLGTQDEKIHPFAKIIAVSDTYHAMTSERIYRTRQSPFKVMEEMLRVKYQKYDYSILQKFIDTLMYYTIGTRVLLSNGKEAYIIFVDQNAPTRPTVRLMDNDEIVNLDEKRSIFIENIINN</sequence>
<dbReference type="Proteomes" id="UP001277972">
    <property type="component" value="Unassembled WGS sequence"/>
</dbReference>
<evidence type="ECO:0000313" key="2">
    <source>
        <dbReference type="Proteomes" id="UP001277972"/>
    </source>
</evidence>
<proteinExistence type="predicted"/>
<accession>A0ACC6M3D7</accession>
<keyword evidence="1" id="KW-0378">Hydrolase</keyword>
<evidence type="ECO:0000313" key="1">
    <source>
        <dbReference type="EMBL" id="MDX8045475.1"/>
    </source>
</evidence>
<name>A0ACC6M3D7_9BACI</name>
<gene>
    <name evidence="1" type="ORF">SH601_05675</name>
</gene>
<keyword evidence="2" id="KW-1185">Reference proteome</keyword>
<comment type="caution">
    <text evidence="1">The sequence shown here is derived from an EMBL/GenBank/DDBJ whole genome shotgun (WGS) entry which is preliminary data.</text>
</comment>
<protein>
    <submittedName>
        <fullName evidence="1">HD-GYP domain-containing protein</fullName>
        <ecNumber evidence="1">3.1.4.-</ecNumber>
    </submittedName>
</protein>
<dbReference type="EC" id="3.1.4.-" evidence="1"/>
<reference evidence="1" key="1">
    <citation type="submission" date="2023-11" db="EMBL/GenBank/DDBJ databases">
        <title>Gracilibacillus pellucida a moderately halophilic bacterium isolated from saline soil in Xinjiang province.</title>
        <authorList>
            <person name="Zhang Z."/>
            <person name="Tan F."/>
            <person name="Wang Y."/>
            <person name="Xia M."/>
        </authorList>
    </citation>
    <scope>NUCLEOTIDE SEQUENCE</scope>
    <source>
        <strain evidence="1">S3-1-1</strain>
    </source>
</reference>
<dbReference type="EMBL" id="JAWZSR010000002">
    <property type="protein sequence ID" value="MDX8045475.1"/>
    <property type="molecule type" value="Genomic_DNA"/>
</dbReference>
<organism evidence="1 2">
    <name type="scientific">Gracilibacillus pellucidus</name>
    <dbReference type="NCBI Taxonomy" id="3095368"/>
    <lineage>
        <taxon>Bacteria</taxon>
        <taxon>Bacillati</taxon>
        <taxon>Bacillota</taxon>
        <taxon>Bacilli</taxon>
        <taxon>Bacillales</taxon>
        <taxon>Bacillaceae</taxon>
        <taxon>Gracilibacillus</taxon>
    </lineage>
</organism>